<sequence length="257" mass="27178">MSLALTALRLQAVETLLADPGIAQLCGPLVYDERIADFDHREPVPVIVVTTESIVAKAYSANNGGSPFDLRCELVLEIAMTAVADVEGVPMLHRVGSDRDLAAFLDFLSERAVVALCEGETSQAALLRRAVTRRVPEYKSDPFRTDQTGEKFAVRYLRFAVELKGDDGEDALDPPTGPYASLPDPLRTVCEAAPSGSSAQATCQLLAGILPAPAPPPVLPFTGADLTFAPHALAPDAAPSEADDRAAAITFGVRANP</sequence>
<organism evidence="1 2">
    <name type="scientific">Methylobacterium crusticola</name>
    <dbReference type="NCBI Taxonomy" id="1697972"/>
    <lineage>
        <taxon>Bacteria</taxon>
        <taxon>Pseudomonadati</taxon>
        <taxon>Pseudomonadota</taxon>
        <taxon>Alphaproteobacteria</taxon>
        <taxon>Hyphomicrobiales</taxon>
        <taxon>Methylobacteriaceae</taxon>
        <taxon>Methylobacterium</taxon>
    </lineage>
</organism>
<keyword evidence="2" id="KW-1185">Reference proteome</keyword>
<gene>
    <name evidence="1" type="ORF">OPKNFCMD_3841</name>
</gene>
<reference evidence="1" key="1">
    <citation type="journal article" date="2021" name="Front. Microbiol.">
        <title>Comprehensive Comparative Genomics and Phenotyping of Methylobacterium Species.</title>
        <authorList>
            <person name="Alessa O."/>
            <person name="Ogura Y."/>
            <person name="Fujitani Y."/>
            <person name="Takami H."/>
            <person name="Hayashi T."/>
            <person name="Sahin N."/>
            <person name="Tani A."/>
        </authorList>
    </citation>
    <scope>NUCLEOTIDE SEQUENCE</scope>
    <source>
        <strain evidence="1">KCTC 52305</strain>
    </source>
</reference>
<evidence type="ECO:0000313" key="1">
    <source>
        <dbReference type="EMBL" id="GJD51090.1"/>
    </source>
</evidence>
<accession>A0ABQ4R090</accession>
<dbReference type="EMBL" id="BPQH01000012">
    <property type="protein sequence ID" value="GJD51090.1"/>
    <property type="molecule type" value="Genomic_DNA"/>
</dbReference>
<evidence type="ECO:0000313" key="2">
    <source>
        <dbReference type="Proteomes" id="UP001055167"/>
    </source>
</evidence>
<name>A0ABQ4R090_9HYPH</name>
<dbReference type="Proteomes" id="UP001055167">
    <property type="component" value="Unassembled WGS sequence"/>
</dbReference>
<reference evidence="1" key="2">
    <citation type="submission" date="2021-08" db="EMBL/GenBank/DDBJ databases">
        <authorList>
            <person name="Tani A."/>
            <person name="Ola A."/>
            <person name="Ogura Y."/>
            <person name="Katsura K."/>
            <person name="Hayashi T."/>
        </authorList>
    </citation>
    <scope>NUCLEOTIDE SEQUENCE</scope>
    <source>
        <strain evidence="1">KCTC 52305</strain>
    </source>
</reference>
<comment type="caution">
    <text evidence="1">The sequence shown here is derived from an EMBL/GenBank/DDBJ whole genome shotgun (WGS) entry which is preliminary data.</text>
</comment>
<dbReference type="RefSeq" id="WP_128562117.1">
    <property type="nucleotide sequence ID" value="NZ_BPQH01000012.1"/>
</dbReference>
<protein>
    <submittedName>
        <fullName evidence="1">Uncharacterized protein</fullName>
    </submittedName>
</protein>
<proteinExistence type="predicted"/>